<dbReference type="GO" id="GO:0003950">
    <property type="term" value="F:NAD+ poly-ADP-ribosyltransferase activity"/>
    <property type="evidence" value="ECO:0007669"/>
    <property type="project" value="TreeGrafter"/>
</dbReference>
<dbReference type="SUPFAM" id="SSF56399">
    <property type="entry name" value="ADP-ribosylation"/>
    <property type="match status" value="1"/>
</dbReference>
<keyword evidence="12" id="KW-0812">Transmembrane</keyword>
<evidence type="ECO:0000256" key="4">
    <source>
        <dbReference type="ARBA" id="ARBA00022656"/>
    </source>
</evidence>
<dbReference type="PRINTS" id="PR00970">
    <property type="entry name" value="RIBTRNSFRASE"/>
</dbReference>
<dbReference type="GO" id="GO:0090729">
    <property type="term" value="F:toxin activity"/>
    <property type="evidence" value="ECO:0007669"/>
    <property type="project" value="UniProtKB-KW"/>
</dbReference>
<dbReference type="KEGG" id="nfu:107391106"/>
<keyword evidence="7" id="KW-0548">Nucleotidyltransferase</keyword>
<keyword evidence="8 11" id="KW-0521">NADP</keyword>
<feature type="transmembrane region" description="Helical" evidence="12">
    <location>
        <begin position="291"/>
        <end position="315"/>
    </location>
</feature>
<dbReference type="GO" id="GO:0106274">
    <property type="term" value="F:NAD+-protein-arginine ADP-ribosyltransferase activity"/>
    <property type="evidence" value="ECO:0007669"/>
    <property type="project" value="UniProtKB-EC"/>
</dbReference>
<evidence type="ECO:0000256" key="5">
    <source>
        <dbReference type="ARBA" id="ARBA00022676"/>
    </source>
</evidence>
<evidence type="ECO:0000256" key="2">
    <source>
        <dbReference type="ARBA" id="ARBA00009558"/>
    </source>
</evidence>
<dbReference type="GO" id="GO:0005576">
    <property type="term" value="C:extracellular region"/>
    <property type="evidence" value="ECO:0007669"/>
    <property type="project" value="UniProtKB-SubCell"/>
</dbReference>
<dbReference type="Pfam" id="PF01129">
    <property type="entry name" value="ART"/>
    <property type="match status" value="1"/>
</dbReference>
<dbReference type="InterPro" id="IPR000768">
    <property type="entry name" value="ART"/>
</dbReference>
<dbReference type="GO" id="GO:0016779">
    <property type="term" value="F:nucleotidyltransferase activity"/>
    <property type="evidence" value="ECO:0007669"/>
    <property type="project" value="UniProtKB-KW"/>
</dbReference>
<evidence type="ECO:0000256" key="10">
    <source>
        <dbReference type="ARBA" id="ARBA00047597"/>
    </source>
</evidence>
<evidence type="ECO:0000256" key="7">
    <source>
        <dbReference type="ARBA" id="ARBA00022695"/>
    </source>
</evidence>
<feature type="transmembrane region" description="Helical" evidence="12">
    <location>
        <begin position="20"/>
        <end position="41"/>
    </location>
</feature>
<dbReference type="AlphaFoldDB" id="A0A9D3BWD7"/>
<reference evidence="13" key="1">
    <citation type="submission" date="2020-03" db="EMBL/GenBank/DDBJ databases">
        <title>Intra-Species Differences in Population Size shape Life History and Genome Evolution.</title>
        <authorList>
            <person name="Willemsen D."/>
            <person name="Cui R."/>
            <person name="Valenzano D.R."/>
        </authorList>
    </citation>
    <scope>NUCLEOTIDE SEQUENCE</scope>
    <source>
        <strain evidence="13">GRZ</strain>
        <tissue evidence="13">Whole</tissue>
    </source>
</reference>
<comment type="catalytic activity">
    <reaction evidence="10 11">
        <text>L-arginyl-[protein] + NAD(+) = N(omega)-(ADP-D-ribosyl)-L-arginyl-[protein] + nicotinamide + H(+)</text>
        <dbReference type="Rhea" id="RHEA:19149"/>
        <dbReference type="Rhea" id="RHEA-COMP:10532"/>
        <dbReference type="Rhea" id="RHEA-COMP:15087"/>
        <dbReference type="ChEBI" id="CHEBI:15378"/>
        <dbReference type="ChEBI" id="CHEBI:17154"/>
        <dbReference type="ChEBI" id="CHEBI:29965"/>
        <dbReference type="ChEBI" id="CHEBI:57540"/>
        <dbReference type="ChEBI" id="CHEBI:142554"/>
        <dbReference type="EC" id="2.4.2.31"/>
    </reaction>
</comment>
<evidence type="ECO:0000256" key="3">
    <source>
        <dbReference type="ARBA" id="ARBA00022525"/>
    </source>
</evidence>
<protein>
    <recommendedName>
        <fullName evidence="11">NAD(P)(+)--arginine ADP-ribosyltransferase</fullName>
        <ecNumber evidence="11">2.4.2.31</ecNumber>
    </recommendedName>
    <alternativeName>
        <fullName evidence="11">Mono(ADP-ribosyl)transferase</fullName>
    </alternativeName>
</protein>
<evidence type="ECO:0000256" key="12">
    <source>
        <dbReference type="SAM" id="Phobius"/>
    </source>
</evidence>
<evidence type="ECO:0000256" key="9">
    <source>
        <dbReference type="ARBA" id="ARBA00023026"/>
    </source>
</evidence>
<dbReference type="PANTHER" id="PTHR10339">
    <property type="entry name" value="ADP-RIBOSYLTRANSFERASE"/>
    <property type="match status" value="1"/>
</dbReference>
<organism evidence="13 14">
    <name type="scientific">Nothobranchius furzeri</name>
    <name type="common">Turquoise killifish</name>
    <dbReference type="NCBI Taxonomy" id="105023"/>
    <lineage>
        <taxon>Eukaryota</taxon>
        <taxon>Metazoa</taxon>
        <taxon>Chordata</taxon>
        <taxon>Craniata</taxon>
        <taxon>Vertebrata</taxon>
        <taxon>Euteleostomi</taxon>
        <taxon>Actinopterygii</taxon>
        <taxon>Neopterygii</taxon>
        <taxon>Teleostei</taxon>
        <taxon>Neoteleostei</taxon>
        <taxon>Acanthomorphata</taxon>
        <taxon>Ovalentaria</taxon>
        <taxon>Atherinomorphae</taxon>
        <taxon>Cyprinodontiformes</taxon>
        <taxon>Nothobranchiidae</taxon>
        <taxon>Nothobranchius</taxon>
    </lineage>
</organism>
<comment type="similarity">
    <text evidence="2 11">Belongs to the Arg-specific ADP-ribosyltransferase family.</text>
</comment>
<evidence type="ECO:0000256" key="6">
    <source>
        <dbReference type="ARBA" id="ARBA00022679"/>
    </source>
</evidence>
<evidence type="ECO:0000256" key="8">
    <source>
        <dbReference type="ARBA" id="ARBA00022857"/>
    </source>
</evidence>
<dbReference type="Gene3D" id="3.90.176.10">
    <property type="entry name" value="Toxin ADP-ribosyltransferase, Chain A, domain 1"/>
    <property type="match status" value="1"/>
</dbReference>
<comment type="subcellular location">
    <subcellularLocation>
        <location evidence="1">Secreted</location>
    </subcellularLocation>
</comment>
<keyword evidence="4" id="KW-0800">Toxin</keyword>
<keyword evidence="6 11" id="KW-0808">Transferase</keyword>
<proteinExistence type="inferred from homology"/>
<dbReference type="OrthoDB" id="423533at2759"/>
<evidence type="ECO:0000313" key="14">
    <source>
        <dbReference type="Proteomes" id="UP000822369"/>
    </source>
</evidence>
<evidence type="ECO:0000256" key="11">
    <source>
        <dbReference type="RuleBase" id="RU361228"/>
    </source>
</evidence>
<gene>
    <name evidence="13" type="ORF">G4P62_001409</name>
</gene>
<comment type="caution">
    <text evidence="13">The sequence shown here is derived from an EMBL/GenBank/DDBJ whole genome shotgun (WGS) entry which is preliminary data.</text>
</comment>
<keyword evidence="11" id="KW-0520">NAD</keyword>
<evidence type="ECO:0000256" key="1">
    <source>
        <dbReference type="ARBA" id="ARBA00004613"/>
    </source>
</evidence>
<dbReference type="EC" id="2.4.2.31" evidence="11"/>
<name>A0A9D3BWD7_NOTFU</name>
<keyword evidence="5 11" id="KW-0328">Glycosyltransferase</keyword>
<dbReference type="EMBL" id="JAAVVJ010000004">
    <property type="protein sequence ID" value="KAF7223826.1"/>
    <property type="molecule type" value="Genomic_DNA"/>
</dbReference>
<keyword evidence="3" id="KW-0964">Secreted</keyword>
<evidence type="ECO:0000313" key="13">
    <source>
        <dbReference type="EMBL" id="KAF7223826.1"/>
    </source>
</evidence>
<dbReference type="OMA" id="KPVHKHL"/>
<dbReference type="PANTHER" id="PTHR10339:SF25">
    <property type="entry name" value="SECRETED EXOENZYME S"/>
    <property type="match status" value="1"/>
</dbReference>
<dbReference type="InterPro" id="IPR050999">
    <property type="entry name" value="ADP-ribosyltransferase_ARG"/>
</dbReference>
<dbReference type="Proteomes" id="UP000822369">
    <property type="component" value="Chromosome 4"/>
</dbReference>
<keyword evidence="12" id="KW-1133">Transmembrane helix</keyword>
<dbReference type="PROSITE" id="PS51996">
    <property type="entry name" value="TR_MART"/>
    <property type="match status" value="1"/>
</dbReference>
<sequence length="341" mass="38982">MAFMNQSGCGGRLLRNWAGVCVALVLVVLLVYFEIFLLIRWSQTPAEGTKMAVSPLDMASESIDDMFDGCRSATASAIDLFGVFEWQVNINFSYAWALVEKKAKKPVHKHLKDDHAVVMYIFTRYASIRQTFNKALKTGKDNYSTGRFRFHYFYYYLTDAVQALSKYPTSCRTVYHRTGERFDQNIVNTNVRFGAFIWASSSKQPSWSYNNISCFEIFTCFGGDITYYSSSKQRGQVLIPTYEVFKVTDIVTNDPWCRVVYKLQSTKTPRTDQNCKLYPNPTETPFIVKLVLWHGGNVFMLACFSLLMLTSFILVKQRHVGFVAAVLGAQLVLIIVAFMWS</sequence>
<keyword evidence="12" id="KW-0472">Membrane</keyword>
<accession>A0A9D3BWD7</accession>
<keyword evidence="9" id="KW-0843">Virulence</keyword>
<feature type="transmembrane region" description="Helical" evidence="12">
    <location>
        <begin position="322"/>
        <end position="340"/>
    </location>
</feature>